<sequence length="387" mass="42608">MITRFHNFVVGVPARVHEGENLDWRRAQPKEETRRIGTRLGSVNGGLRGSIERLASQKKSEGGERPAGECIAPRRSAGRSGCPSDTKTWKRKVWAMAQKQIHNESGRDGQKKGGRLCIKRIEEEGCTLNALSFSSAENPMVRWRLRGDGIRFEAGKAEKHRDEGDDDTTPPVLAIAMHLLRLPFLDCTDAITIAPKQRTWTAAGLNHLWRKVEVRIAVGLGGSQLGAETEMRTLGALRRQGVGRYCAFNAESSGGGTSIATDDSIPRDGGWRSPRASQVQEDERAEDLRDELVCIEENSEEKKRGHLRGAGYKARGGKGRVEAGQWWAWRHWRRRSRQGWCAAAAGGRTLGLGVACFGCRVGRGGDGDERGEGAHFEDVESECAFGL</sequence>
<comment type="caution">
    <text evidence="2">The sequence shown here is derived from an EMBL/GenBank/DDBJ whole genome shotgun (WGS) entry which is preliminary data.</text>
</comment>
<accession>A0AAD6ZIQ2</accession>
<dbReference type="Proteomes" id="UP001218218">
    <property type="component" value="Unassembled WGS sequence"/>
</dbReference>
<gene>
    <name evidence="2" type="ORF">DFH08DRAFT_817303</name>
</gene>
<evidence type="ECO:0000313" key="2">
    <source>
        <dbReference type="EMBL" id="KAJ7323823.1"/>
    </source>
</evidence>
<proteinExistence type="predicted"/>
<dbReference type="AlphaFoldDB" id="A0AAD6ZIQ2"/>
<evidence type="ECO:0000256" key="1">
    <source>
        <dbReference type="SAM" id="MobiDB-lite"/>
    </source>
</evidence>
<feature type="region of interest" description="Disordered" evidence="1">
    <location>
        <begin position="55"/>
        <end position="87"/>
    </location>
</feature>
<organism evidence="2 3">
    <name type="scientific">Mycena albidolilacea</name>
    <dbReference type="NCBI Taxonomy" id="1033008"/>
    <lineage>
        <taxon>Eukaryota</taxon>
        <taxon>Fungi</taxon>
        <taxon>Dikarya</taxon>
        <taxon>Basidiomycota</taxon>
        <taxon>Agaricomycotina</taxon>
        <taxon>Agaricomycetes</taxon>
        <taxon>Agaricomycetidae</taxon>
        <taxon>Agaricales</taxon>
        <taxon>Marasmiineae</taxon>
        <taxon>Mycenaceae</taxon>
        <taxon>Mycena</taxon>
    </lineage>
</organism>
<keyword evidence="3" id="KW-1185">Reference proteome</keyword>
<protein>
    <submittedName>
        <fullName evidence="2">Uncharacterized protein</fullName>
    </submittedName>
</protein>
<dbReference type="EMBL" id="JARIHO010000045">
    <property type="protein sequence ID" value="KAJ7323823.1"/>
    <property type="molecule type" value="Genomic_DNA"/>
</dbReference>
<reference evidence="2" key="1">
    <citation type="submission" date="2023-03" db="EMBL/GenBank/DDBJ databases">
        <title>Massive genome expansion in bonnet fungi (Mycena s.s.) driven by repeated elements and novel gene families across ecological guilds.</title>
        <authorList>
            <consortium name="Lawrence Berkeley National Laboratory"/>
            <person name="Harder C.B."/>
            <person name="Miyauchi S."/>
            <person name="Viragh M."/>
            <person name="Kuo A."/>
            <person name="Thoen E."/>
            <person name="Andreopoulos B."/>
            <person name="Lu D."/>
            <person name="Skrede I."/>
            <person name="Drula E."/>
            <person name="Henrissat B."/>
            <person name="Morin E."/>
            <person name="Kohler A."/>
            <person name="Barry K."/>
            <person name="LaButti K."/>
            <person name="Morin E."/>
            <person name="Salamov A."/>
            <person name="Lipzen A."/>
            <person name="Mereny Z."/>
            <person name="Hegedus B."/>
            <person name="Baldrian P."/>
            <person name="Stursova M."/>
            <person name="Weitz H."/>
            <person name="Taylor A."/>
            <person name="Grigoriev I.V."/>
            <person name="Nagy L.G."/>
            <person name="Martin F."/>
            <person name="Kauserud H."/>
        </authorList>
    </citation>
    <scope>NUCLEOTIDE SEQUENCE</scope>
    <source>
        <strain evidence="2">CBHHK002</strain>
    </source>
</reference>
<evidence type="ECO:0000313" key="3">
    <source>
        <dbReference type="Proteomes" id="UP001218218"/>
    </source>
</evidence>
<feature type="compositionally biased region" description="Basic and acidic residues" evidence="1">
    <location>
        <begin position="58"/>
        <end position="67"/>
    </location>
</feature>
<feature type="region of interest" description="Disordered" evidence="1">
    <location>
        <begin position="255"/>
        <end position="282"/>
    </location>
</feature>
<name>A0AAD6ZIQ2_9AGAR</name>